<evidence type="ECO:0000313" key="4">
    <source>
        <dbReference type="EMBL" id="PSK82796.1"/>
    </source>
</evidence>
<dbReference type="GO" id="GO:0009166">
    <property type="term" value="P:nucleotide catabolic process"/>
    <property type="evidence" value="ECO:0007669"/>
    <property type="project" value="InterPro"/>
</dbReference>
<dbReference type="AlphaFoldDB" id="A0A2P8CCU4"/>
<dbReference type="PROSITE" id="PS51257">
    <property type="entry name" value="PROKAR_LIPOPROTEIN"/>
    <property type="match status" value="1"/>
</dbReference>
<dbReference type="InterPro" id="IPR006179">
    <property type="entry name" value="5_nucleotidase/apyrase"/>
</dbReference>
<dbReference type="GO" id="GO:0016787">
    <property type="term" value="F:hydrolase activity"/>
    <property type="evidence" value="ECO:0007669"/>
    <property type="project" value="InterPro"/>
</dbReference>
<gene>
    <name evidence="4" type="ORF">CLV93_105190</name>
    <name evidence="3" type="ORF">JCM18694_16350</name>
</gene>
<dbReference type="Proteomes" id="UP000396862">
    <property type="component" value="Unassembled WGS sequence"/>
</dbReference>
<keyword evidence="1" id="KW-0732">Signal</keyword>
<proteinExistence type="predicted"/>
<dbReference type="EMBL" id="PYGC01000005">
    <property type="protein sequence ID" value="PSK82796.1"/>
    <property type="molecule type" value="Genomic_DNA"/>
</dbReference>
<feature type="signal peptide" evidence="1">
    <location>
        <begin position="1"/>
        <end position="21"/>
    </location>
</feature>
<dbReference type="PANTHER" id="PTHR11575:SF24">
    <property type="entry name" value="5'-NUCLEOTIDASE"/>
    <property type="match status" value="1"/>
</dbReference>
<feature type="domain" description="5'-Nucleotidase C-terminal" evidence="2">
    <location>
        <begin position="77"/>
        <end position="211"/>
    </location>
</feature>
<dbReference type="InterPro" id="IPR036907">
    <property type="entry name" value="5'-Nucleotdase_C_sf"/>
</dbReference>
<dbReference type="Proteomes" id="UP000240621">
    <property type="component" value="Unassembled WGS sequence"/>
</dbReference>
<dbReference type="SUPFAM" id="SSF55816">
    <property type="entry name" value="5'-nucleotidase (syn. UDP-sugar hydrolase), C-terminal domain"/>
    <property type="match status" value="1"/>
</dbReference>
<evidence type="ECO:0000256" key="1">
    <source>
        <dbReference type="SAM" id="SignalP"/>
    </source>
</evidence>
<name>A0A2P8CCU4_9BACT</name>
<evidence type="ECO:0000313" key="5">
    <source>
        <dbReference type="Proteomes" id="UP000240621"/>
    </source>
</evidence>
<dbReference type="Gene3D" id="3.90.780.10">
    <property type="entry name" value="5'-Nucleotidase, C-terminal domain"/>
    <property type="match status" value="1"/>
</dbReference>
<reference evidence="4 5" key="1">
    <citation type="submission" date="2018-03" db="EMBL/GenBank/DDBJ databases">
        <title>Genomic Encyclopedia of Archaeal and Bacterial Type Strains, Phase II (KMG-II): from individual species to whole genera.</title>
        <authorList>
            <person name="Goeker M."/>
        </authorList>
    </citation>
    <scope>NUCLEOTIDE SEQUENCE [LARGE SCALE GENOMIC DNA]</scope>
    <source>
        <strain evidence="4 5">DSM 27267</strain>
    </source>
</reference>
<comment type="caution">
    <text evidence="4">The sequence shown here is derived from an EMBL/GenBank/DDBJ whole genome shotgun (WGS) entry which is preliminary data.</text>
</comment>
<accession>A0A2P8CCU4</accession>
<sequence>MRKFFLLLVLTSALAACQQHTATVGQVQYQNIKLDSTLNVTADPKIEAQIKPYRDSLQAQMSQKLCVAPEALLAGRPESLLGNFVSDLVLTEGKAICQKKYPDVHPAVSFMNRGGFRAPIPKGEVTVKNIFELMPFENEVVLLKLKGSDLRRLMNHMASRGGEGVAGMRFGIRKDKAIKCRVGGEPLDNDKIYWMVTSDYLADGGDGSKTLSKNLQRINTGVKLRDMIIDHMRKLGDEGKKATAKLDGRIYHAK</sequence>
<evidence type="ECO:0000313" key="6">
    <source>
        <dbReference type="Proteomes" id="UP000396862"/>
    </source>
</evidence>
<reference evidence="3 6" key="2">
    <citation type="submission" date="2019-10" db="EMBL/GenBank/DDBJ databases">
        <title>Prolixibacter strains distinguished by the presence of nitrate reductase genes were adept at nitrate-dependent anaerobic corrosion of metallic iron and carbon steel.</title>
        <authorList>
            <person name="Iino T."/>
            <person name="Shono N."/>
            <person name="Ito K."/>
            <person name="Nakamura R."/>
            <person name="Sueoka K."/>
            <person name="Harayama S."/>
            <person name="Ohkuma M."/>
        </authorList>
    </citation>
    <scope>NUCLEOTIDE SEQUENCE [LARGE SCALE GENOMIC DNA]</scope>
    <source>
        <strain evidence="3 6">MIC1-1</strain>
    </source>
</reference>
<evidence type="ECO:0000259" key="2">
    <source>
        <dbReference type="Pfam" id="PF02872"/>
    </source>
</evidence>
<evidence type="ECO:0000313" key="3">
    <source>
        <dbReference type="EMBL" id="GET21389.1"/>
    </source>
</evidence>
<organism evidence="4 5">
    <name type="scientific">Prolixibacter denitrificans</name>
    <dbReference type="NCBI Taxonomy" id="1541063"/>
    <lineage>
        <taxon>Bacteria</taxon>
        <taxon>Pseudomonadati</taxon>
        <taxon>Bacteroidota</taxon>
        <taxon>Bacteroidia</taxon>
        <taxon>Marinilabiliales</taxon>
        <taxon>Prolixibacteraceae</taxon>
        <taxon>Prolixibacter</taxon>
    </lineage>
</organism>
<dbReference type="InterPro" id="IPR008334">
    <property type="entry name" value="5'-Nucleotdase_C"/>
</dbReference>
<keyword evidence="6" id="KW-1185">Reference proteome</keyword>
<dbReference type="Pfam" id="PF02872">
    <property type="entry name" value="5_nucleotid_C"/>
    <property type="match status" value="1"/>
</dbReference>
<dbReference type="PRINTS" id="PR01607">
    <property type="entry name" value="APYRASEFAMLY"/>
</dbReference>
<feature type="chain" id="PRO_5015112073" evidence="1">
    <location>
        <begin position="22"/>
        <end position="254"/>
    </location>
</feature>
<dbReference type="PANTHER" id="PTHR11575">
    <property type="entry name" value="5'-NUCLEOTIDASE-RELATED"/>
    <property type="match status" value="1"/>
</dbReference>
<protein>
    <submittedName>
        <fullName evidence="3 4">5'-nucleotidase</fullName>
    </submittedName>
</protein>
<dbReference type="EMBL" id="BLAU01000001">
    <property type="protein sequence ID" value="GET21389.1"/>
    <property type="molecule type" value="Genomic_DNA"/>
</dbReference>